<dbReference type="Proteomes" id="UP000546162">
    <property type="component" value="Unassembled WGS sequence"/>
</dbReference>
<accession>A0A7W7H1R1</accession>
<sequence>MLSGARSGRRRLAAFAALTLSVSLLTACGDDSGPPTLTWYINPDNGGQGRLAEQCAASSNGAYQVDVQVLPNDASQQREQLVRRLAAQDSSIDLMSLDPPFVAEFANAGFLRPFDPGDVATFTTGVLKGPLTTAYWKDQLVAAPFWANTQLLWYRKSVVQAAGVDPGAAGFTWDAMIKAAEGQNKVVGVQANRYEGYMVWINALVVSAGGEIVGNVEAGKDATPEIASPAGDEAARIVGGLARSPAAPPAMPNAIEEDARSSFQGSRGAFMVNWPYVYNAAKEDVASGGISQSVVDDIGWARYPRVTADRPSRPPLGGINLAVGNFTKHPDQAVALVKCVTSLPNNIAYMLDAGNPAARGAAYDDPKVREAFPMADIIRTSINDAGPRPITPYYNDVSTSVQLTWHPPGEVEAPATPKETATFMSDVLQGKRLL</sequence>
<dbReference type="PANTHER" id="PTHR43649:SF34">
    <property type="entry name" value="ABC TRANSPORTER PERIPLASMIC-BINDING PROTEIN YCJN-RELATED"/>
    <property type="match status" value="1"/>
</dbReference>
<dbReference type="PANTHER" id="PTHR43649">
    <property type="entry name" value="ARABINOSE-BINDING PROTEIN-RELATED"/>
    <property type="match status" value="1"/>
</dbReference>
<name>A0A7W7H1R1_9ACTN</name>
<gene>
    <name evidence="5" type="ORF">BJY16_005835</name>
</gene>
<dbReference type="Gene3D" id="3.40.190.10">
    <property type="entry name" value="Periplasmic binding protein-like II"/>
    <property type="match status" value="2"/>
</dbReference>
<keyword evidence="6" id="KW-1185">Reference proteome</keyword>
<dbReference type="Pfam" id="PF01547">
    <property type="entry name" value="SBP_bac_1"/>
    <property type="match status" value="1"/>
</dbReference>
<keyword evidence="5" id="KW-0762">Sugar transport</keyword>
<dbReference type="PROSITE" id="PS51257">
    <property type="entry name" value="PROKAR_LIPOPROTEIN"/>
    <property type="match status" value="1"/>
</dbReference>
<keyword evidence="2" id="KW-0813">Transport</keyword>
<evidence type="ECO:0000256" key="3">
    <source>
        <dbReference type="ARBA" id="ARBA00022729"/>
    </source>
</evidence>
<feature type="chain" id="PRO_5039211694" evidence="4">
    <location>
        <begin position="28"/>
        <end position="434"/>
    </location>
</feature>
<evidence type="ECO:0000256" key="1">
    <source>
        <dbReference type="ARBA" id="ARBA00008520"/>
    </source>
</evidence>
<evidence type="ECO:0000256" key="4">
    <source>
        <dbReference type="SAM" id="SignalP"/>
    </source>
</evidence>
<comment type="caution">
    <text evidence="5">The sequence shown here is derived from an EMBL/GenBank/DDBJ whole genome shotgun (WGS) entry which is preliminary data.</text>
</comment>
<evidence type="ECO:0000313" key="5">
    <source>
        <dbReference type="EMBL" id="MBB4742376.1"/>
    </source>
</evidence>
<keyword evidence="3 4" id="KW-0732">Signal</keyword>
<proteinExistence type="inferred from homology"/>
<dbReference type="EMBL" id="JACHNB010000001">
    <property type="protein sequence ID" value="MBB4742376.1"/>
    <property type="molecule type" value="Genomic_DNA"/>
</dbReference>
<dbReference type="AlphaFoldDB" id="A0A7W7H1R1"/>
<dbReference type="InterPro" id="IPR006059">
    <property type="entry name" value="SBP"/>
</dbReference>
<organism evidence="5 6">
    <name type="scientific">Actinoplanes octamycinicus</name>
    <dbReference type="NCBI Taxonomy" id="135948"/>
    <lineage>
        <taxon>Bacteria</taxon>
        <taxon>Bacillati</taxon>
        <taxon>Actinomycetota</taxon>
        <taxon>Actinomycetes</taxon>
        <taxon>Micromonosporales</taxon>
        <taxon>Micromonosporaceae</taxon>
        <taxon>Actinoplanes</taxon>
    </lineage>
</organism>
<protein>
    <submittedName>
        <fullName evidence="5">Multiple sugar transport system substrate-binding protein</fullName>
    </submittedName>
</protein>
<comment type="similarity">
    <text evidence="1">Belongs to the bacterial solute-binding protein 1 family.</text>
</comment>
<feature type="signal peptide" evidence="4">
    <location>
        <begin position="1"/>
        <end position="27"/>
    </location>
</feature>
<evidence type="ECO:0000256" key="2">
    <source>
        <dbReference type="ARBA" id="ARBA00022448"/>
    </source>
</evidence>
<dbReference type="SUPFAM" id="SSF53850">
    <property type="entry name" value="Periplasmic binding protein-like II"/>
    <property type="match status" value="1"/>
</dbReference>
<reference evidence="5 6" key="1">
    <citation type="submission" date="2020-08" db="EMBL/GenBank/DDBJ databases">
        <title>Sequencing the genomes of 1000 actinobacteria strains.</title>
        <authorList>
            <person name="Klenk H.-P."/>
        </authorList>
    </citation>
    <scope>NUCLEOTIDE SEQUENCE [LARGE SCALE GENOMIC DNA]</scope>
    <source>
        <strain evidence="5 6">DSM 45809</strain>
    </source>
</reference>
<evidence type="ECO:0000313" key="6">
    <source>
        <dbReference type="Proteomes" id="UP000546162"/>
    </source>
</evidence>
<dbReference type="RefSeq" id="WP_185042747.1">
    <property type="nucleotide sequence ID" value="NZ_BAABFG010000005.1"/>
</dbReference>
<dbReference type="InterPro" id="IPR050490">
    <property type="entry name" value="Bact_solute-bd_prot1"/>
</dbReference>